<feature type="region of interest" description="Disordered" evidence="9">
    <location>
        <begin position="469"/>
        <end position="494"/>
    </location>
</feature>
<gene>
    <name evidence="11" type="ORF">CTAYLR_005214</name>
</gene>
<keyword evidence="8 10" id="KW-0472">Membrane</keyword>
<dbReference type="Proteomes" id="UP001230188">
    <property type="component" value="Unassembled WGS sequence"/>
</dbReference>
<keyword evidence="12" id="KW-1185">Reference proteome</keyword>
<evidence type="ECO:0000256" key="4">
    <source>
        <dbReference type="ARBA" id="ARBA00022692"/>
    </source>
</evidence>
<comment type="subcellular location">
    <subcellularLocation>
        <location evidence="1">Cell membrane</location>
        <topology evidence="1">Multi-pass membrane protein</topology>
    </subcellularLocation>
</comment>
<dbReference type="EMBL" id="JAQMWT010000421">
    <property type="protein sequence ID" value="KAJ8601567.1"/>
    <property type="molecule type" value="Genomic_DNA"/>
</dbReference>
<keyword evidence="6" id="KW-0573">Peptidoglycan synthesis</keyword>
<evidence type="ECO:0000256" key="7">
    <source>
        <dbReference type="ARBA" id="ARBA00022989"/>
    </source>
</evidence>
<evidence type="ECO:0008006" key="13">
    <source>
        <dbReference type="Google" id="ProtNLM"/>
    </source>
</evidence>
<evidence type="ECO:0000256" key="10">
    <source>
        <dbReference type="SAM" id="Phobius"/>
    </source>
</evidence>
<dbReference type="GO" id="GO:0008360">
    <property type="term" value="P:regulation of cell shape"/>
    <property type="evidence" value="ECO:0007669"/>
    <property type="project" value="UniProtKB-KW"/>
</dbReference>
<evidence type="ECO:0000256" key="5">
    <source>
        <dbReference type="ARBA" id="ARBA00022960"/>
    </source>
</evidence>
<evidence type="ECO:0000256" key="6">
    <source>
        <dbReference type="ARBA" id="ARBA00022984"/>
    </source>
</evidence>
<dbReference type="PANTHER" id="PTHR42893:SF9">
    <property type="entry name" value="PROTEIN DETOXIFICATION 46, CHLOROPLASTIC"/>
    <property type="match status" value="1"/>
</dbReference>
<dbReference type="InterPro" id="IPR044644">
    <property type="entry name" value="DinF-like"/>
</dbReference>
<organism evidence="11 12">
    <name type="scientific">Chrysophaeum taylorii</name>
    <dbReference type="NCBI Taxonomy" id="2483200"/>
    <lineage>
        <taxon>Eukaryota</taxon>
        <taxon>Sar</taxon>
        <taxon>Stramenopiles</taxon>
        <taxon>Ochrophyta</taxon>
        <taxon>Pelagophyceae</taxon>
        <taxon>Pelagomonadales</taxon>
        <taxon>Pelagomonadaceae</taxon>
        <taxon>Chrysophaeum</taxon>
    </lineage>
</organism>
<evidence type="ECO:0000256" key="8">
    <source>
        <dbReference type="ARBA" id="ARBA00023136"/>
    </source>
</evidence>
<dbReference type="AlphaFoldDB" id="A0AAD7UCT8"/>
<feature type="transmembrane region" description="Helical" evidence="10">
    <location>
        <begin position="341"/>
        <end position="367"/>
    </location>
</feature>
<keyword evidence="5" id="KW-0133">Cell shape</keyword>
<feature type="transmembrane region" description="Helical" evidence="10">
    <location>
        <begin position="577"/>
        <end position="597"/>
    </location>
</feature>
<feature type="compositionally biased region" description="Basic and acidic residues" evidence="9">
    <location>
        <begin position="473"/>
        <end position="485"/>
    </location>
</feature>
<evidence type="ECO:0000256" key="1">
    <source>
        <dbReference type="ARBA" id="ARBA00004651"/>
    </source>
</evidence>
<comment type="caution">
    <text evidence="11">The sequence shown here is derived from an EMBL/GenBank/DDBJ whole genome shotgun (WGS) entry which is preliminary data.</text>
</comment>
<reference evidence="11" key="1">
    <citation type="submission" date="2023-01" db="EMBL/GenBank/DDBJ databases">
        <title>Metagenome sequencing of chrysophaentin producing Chrysophaeum taylorii.</title>
        <authorList>
            <person name="Davison J."/>
            <person name="Bewley C."/>
        </authorList>
    </citation>
    <scope>NUCLEOTIDE SEQUENCE</scope>
    <source>
        <strain evidence="11">NIES-1699</strain>
    </source>
</reference>
<name>A0AAD7UCT8_9STRA</name>
<comment type="similarity">
    <text evidence="2">Belongs to the multi antimicrobial extrusion (MATE) (TC 2.A.66.1) family.</text>
</comment>
<feature type="transmembrane region" description="Helical" evidence="10">
    <location>
        <begin position="246"/>
        <end position="266"/>
    </location>
</feature>
<keyword evidence="3" id="KW-1003">Cell membrane</keyword>
<dbReference type="Pfam" id="PF03023">
    <property type="entry name" value="MurJ"/>
    <property type="match status" value="1"/>
</dbReference>
<dbReference type="InterPro" id="IPR004268">
    <property type="entry name" value="MurJ"/>
</dbReference>
<evidence type="ECO:0000313" key="11">
    <source>
        <dbReference type="EMBL" id="KAJ8601567.1"/>
    </source>
</evidence>
<evidence type="ECO:0000256" key="3">
    <source>
        <dbReference type="ARBA" id="ARBA00022475"/>
    </source>
</evidence>
<evidence type="ECO:0000256" key="9">
    <source>
        <dbReference type="SAM" id="MobiDB-lite"/>
    </source>
</evidence>
<sequence>MRFGLTTCKRIALPLLARQRLQPVRMTSEGAVGEPLVVVSSSPSEVVSATTSANETLVVLGGEPAPLSTYAYEDEAVKAEWEAMFTIKEANSVKDANVTLSADIPRETLVVTPAQPPESEEDGWVVASPEEQRARLARRREEARKHSTTLTEPAEVPKMSASAMMSELSVFTLPLLLVWLASPLLSLADSTFVGALRSTTELAALGPACALTDNAYFAATFNSVVTTSAVATACARKDAEGAKAAAAAACVAASVVGVALAVSFAVSPVGQAALSALIGSNGASPEFCAEALAYVKARALGFPFALVSSGLQAASLARRDVRLPIKASAVSGVVNLLGDALLVPTSGVVGAAIATTVAQIVACGVVVRDSLRKGYLGLRPVFGTAAAKTKRALGTIATRGLPVLATLLAKCAVLSALAYSATASATDRGALAEIAAHQVFVGLYFVFAPVGDALSQTVQTFCPRALEQQQVRGRNEESSHNDDDRRRRRRPPPVVVGPAARDVISGALRASVVLGAVDAVLAYVLPVFAPFVFTRDAAVVAALRENAPLLSLSLLLHAATSSLEGTMLACRDAKFLSTLYTLDAAVVAAAFIALAAASAPLNAIWSCFFAYQVVRLTQFAARVATTSMRRRRSPDDDHRPTNLVPLAPGAAAAAAAAAA</sequence>
<dbReference type="PANTHER" id="PTHR42893">
    <property type="entry name" value="PROTEIN DETOXIFICATION 44, CHLOROPLASTIC-RELATED"/>
    <property type="match status" value="1"/>
</dbReference>
<dbReference type="GO" id="GO:0005886">
    <property type="term" value="C:plasma membrane"/>
    <property type="evidence" value="ECO:0007669"/>
    <property type="project" value="UniProtKB-SubCell"/>
</dbReference>
<accession>A0AAD7UCT8</accession>
<feature type="transmembrane region" description="Helical" evidence="10">
    <location>
        <begin position="510"/>
        <end position="529"/>
    </location>
</feature>
<evidence type="ECO:0000256" key="2">
    <source>
        <dbReference type="ARBA" id="ARBA00010199"/>
    </source>
</evidence>
<feature type="transmembrane region" description="Helical" evidence="10">
    <location>
        <begin position="168"/>
        <end position="188"/>
    </location>
</feature>
<keyword evidence="4 10" id="KW-0812">Transmembrane</keyword>
<protein>
    <recommendedName>
        <fullName evidence="13">Protein DETOXIFICATION</fullName>
    </recommendedName>
</protein>
<evidence type="ECO:0000313" key="12">
    <source>
        <dbReference type="Proteomes" id="UP001230188"/>
    </source>
</evidence>
<proteinExistence type="inferred from homology"/>
<keyword evidence="7 10" id="KW-1133">Transmembrane helix</keyword>